<accession>A0ACC1PV63</accession>
<evidence type="ECO:0000313" key="1">
    <source>
        <dbReference type="EMBL" id="KAJ3003195.1"/>
    </source>
</evidence>
<organism evidence="1 2">
    <name type="scientific">Trametes sanguinea</name>
    <dbReference type="NCBI Taxonomy" id="158606"/>
    <lineage>
        <taxon>Eukaryota</taxon>
        <taxon>Fungi</taxon>
        <taxon>Dikarya</taxon>
        <taxon>Basidiomycota</taxon>
        <taxon>Agaricomycotina</taxon>
        <taxon>Agaricomycetes</taxon>
        <taxon>Polyporales</taxon>
        <taxon>Polyporaceae</taxon>
        <taxon>Trametes</taxon>
    </lineage>
</organism>
<gene>
    <name evidence="1" type="ORF">NUW54_g5427</name>
</gene>
<keyword evidence="2" id="KW-1185">Reference proteome</keyword>
<reference evidence="1" key="1">
    <citation type="submission" date="2022-08" db="EMBL/GenBank/DDBJ databases">
        <title>Genome Sequence of Pycnoporus sanguineus.</title>
        <authorList>
            <person name="Buettner E."/>
        </authorList>
    </citation>
    <scope>NUCLEOTIDE SEQUENCE</scope>
    <source>
        <strain evidence="1">CG-C14</strain>
    </source>
</reference>
<dbReference type="EMBL" id="JANSHE010001335">
    <property type="protein sequence ID" value="KAJ3003195.1"/>
    <property type="molecule type" value="Genomic_DNA"/>
</dbReference>
<comment type="caution">
    <text evidence="1">The sequence shown here is derived from an EMBL/GenBank/DDBJ whole genome shotgun (WGS) entry which is preliminary data.</text>
</comment>
<evidence type="ECO:0000313" key="2">
    <source>
        <dbReference type="Proteomes" id="UP001144978"/>
    </source>
</evidence>
<proteinExistence type="predicted"/>
<name>A0ACC1PV63_9APHY</name>
<protein>
    <submittedName>
        <fullName evidence="1">Uncharacterized protein</fullName>
    </submittedName>
</protein>
<sequence length="541" mass="59360">MAIDRHEEDTGRATLVSAVVAFCLESVFFGAFAVAYGITVRVLLVHDRPRDRRIQRRVLFAGSTAIFVLSLVHVALDMTINLRTFVSDSREFVASASAFDSLNSLENPIGVTKWLLYVFQSFIGDGFMIYRAYVVWDRSWRVVIVPASILFADIVLGYVTAGLRGGAPAGCINTFFVLSFVTNAISSGLIMRRICMSRGLPDDELQRLFFKNVRRGVIESLFQSAAIYSVCSIALAVVAFASPHVGFIACHSVFSSIIGLVFVTIVIRISQNAESTADVRRLTVHQGMASGASLVGAPEGPMPRSLHMKHPIAITVSISTTSEIDEDSLDVEESKSQANVDIDNTRPVLSKEGFNVMNISSSLRRVTTVLDLIGGDCPSLPAISIASISLAQPYLDSHKTIYKVPETRPIHSGCLCNDRICMRRGTRTADLMIRDMKIAEHWKAYKNRSSSEHEGVPGIQCSLRIPFPLRSPSTGHVGRETALASSLKHDKEGTRPRRSPSPDPDSPRLPNHNEDIKLPDVREDRRNRTVASTSITSAGRS</sequence>
<dbReference type="Proteomes" id="UP001144978">
    <property type="component" value="Unassembled WGS sequence"/>
</dbReference>